<dbReference type="RefSeq" id="WP_318062832.1">
    <property type="nucleotide sequence ID" value="NZ_JAWONS010000090.1"/>
</dbReference>
<comment type="caution">
    <text evidence="1">The sequence shown here is derived from an EMBL/GenBank/DDBJ whole genome shotgun (WGS) entry which is preliminary data.</text>
</comment>
<keyword evidence="2" id="KW-1185">Reference proteome</keyword>
<organism evidence="1 2">
    <name type="scientific">Clostridium boliviensis</name>
    <dbReference type="NCBI Taxonomy" id="318465"/>
    <lineage>
        <taxon>Bacteria</taxon>
        <taxon>Bacillati</taxon>
        <taxon>Bacillota</taxon>
        <taxon>Clostridia</taxon>
        <taxon>Eubacteriales</taxon>
        <taxon>Clostridiaceae</taxon>
        <taxon>Clostridium</taxon>
    </lineage>
</organism>
<dbReference type="EMBL" id="JAWONS010000090">
    <property type="protein sequence ID" value="MDW2796568.1"/>
    <property type="molecule type" value="Genomic_DNA"/>
</dbReference>
<gene>
    <name evidence="1" type="ORF">RZO55_03115</name>
</gene>
<sequence length="1399" mass="157499">MASLYNEYFNIDPKYYAAVTADLIDQGKVSWKGFYPHETFVKLLETTYKVLSGGATRSIWVEGAYGTGKSHAALTVKSLVDASIDEVVEYFDDYGLNTDLRDKYVSLKAEGSNILTIHRIGSAGINTDMDLVLAVQQSIMAALKAKGIQNQGDASMKEAFLSWITKKANRNYFADLISEEQYAWDFGGVSVEEIIERINDGTDKQIEQTMNKVMKVLKDAGQYGIFSDVTQMASWIRSIIKENGLTAILFVWDEFSEYFLNHPVGLTGFQTLAEISESDPFYFMIVAHESNALFADKDTANKTLDRFEKSIKIELPENMAFQLMAQAMKTTDDPVLSPKWEKYKAALNGELSGVRSMIVSSSKKQAKFGQKMILSDSELQGIVPIHPYAALVLKNIAVLFNSNQRSMFDFIISDDMTDAKAFKWFINKYGPMSDCNLLTVDLLWEFFYGKGQSGLNDDVRGILDNYSLLQGSNLLPDEQRVMKTILLLQAVTLRVTGNDLLVPDDQNIDLAFLGTDWNKGKALAIANGLIDKGLLFKKPVAGGKFEYSAVSQQGGDEIKKHRDAVIKETKTQGLITAANLSAAISYPAAVKSRYIIAETGFGGFTAVLNAMKGNNKSERFKVIVTYAMDDKEAALVQQQIIKQVNMPGNDIIFIETLSPMGKDLYDQYIESMAFSKYNVGKDKAQADHYEKQASSVLVAWKNKISSGSFNLYTPEHVVADRKATLADLQDALIVINHKKYYFGLEQYNLNTAMYGAYQLEKGAGYGIEQKLSGAYSNSNKSLSFETALEGAWNISNYWQDPAKQSLVIVHVKQKVDELIQAGFTSPAGRTSILGIIEELEKEPFGFIPSSLSALVLGFVLKEYASTEYFWSNGSTSETMTVQHMSTAIANALNQKITPSAKYKEEYIVAMSSEIRNFLKCTEQVFQLSALGSVESARDQIRIKMKGLSFPIWCTKYILSGEKIDSDVQLIYQIIDDYCAIANTANGSKASESEIAERIGRTVTIEAIADLERLLTNDKCRQGMLAYIGIYKDGLLTKLATEIGDGGSYLDEVKVKFSAGDANWVWNTITVDEKISDVILEYQIIVESCKSLGKYTTLKEIINAWNNRTNQVKMPCEALVKSTGDLAPFLQHLCYIKQTGAISEQNKQRFYDLLLTQRESFDSFYKNQLPYFEQDAEAFLGELDSEERTELYVSFPAGQFTKSKSEYYKYIQAEIDKFVQGRVKKQLHDKWYEKTHTKSPSVWSDTFETPILCMFDDSERSTARAMFQIVMSANPSEADAHKALEWLETADFYDKLTNENERNQCFIQRIIGENRVILNDIQKVRAELISTIHDSIYYWMDNSSVQNQLRKMVDKQYKLTGCDEALAFIEKMDTEQLRKYLRDRIMDDSDFGIQILKGEK</sequence>
<proteinExistence type="predicted"/>
<accession>A0ABU4GG36</accession>
<reference evidence="1 2" key="1">
    <citation type="submission" date="2023-10" db="EMBL/GenBank/DDBJ databases">
        <title>A novel Glycoside Hydrolase 43-Like Enzyme from Clostrdium boliviensis is an Endo-xylanase, and a Candidate for Xylooligosaccharides Production from Different Xylan Substrates.</title>
        <authorList>
            <person name="Alvarez M.T."/>
            <person name="Rocabado-Villegas L.R."/>
            <person name="Salas-Veizaga D.M."/>
            <person name="Linares-Pasten J.A."/>
            <person name="Gudmundsdottir E.E."/>
            <person name="Hreggvidsson G.O."/>
            <person name="Adlercreutz P."/>
            <person name="Nordberg Karlsson E."/>
        </authorList>
    </citation>
    <scope>NUCLEOTIDE SEQUENCE [LARGE SCALE GENOMIC DNA]</scope>
    <source>
        <strain evidence="1 2">E-1</strain>
    </source>
</reference>
<evidence type="ECO:0008006" key="3">
    <source>
        <dbReference type="Google" id="ProtNLM"/>
    </source>
</evidence>
<evidence type="ECO:0000313" key="1">
    <source>
        <dbReference type="EMBL" id="MDW2796568.1"/>
    </source>
</evidence>
<dbReference type="Proteomes" id="UP001276854">
    <property type="component" value="Unassembled WGS sequence"/>
</dbReference>
<evidence type="ECO:0000313" key="2">
    <source>
        <dbReference type="Proteomes" id="UP001276854"/>
    </source>
</evidence>
<name>A0ABU4GG36_9CLOT</name>
<protein>
    <recommendedName>
        <fullName evidence="3">ATP-binding protein</fullName>
    </recommendedName>
</protein>